<dbReference type="CDD" id="cd05214">
    <property type="entry name" value="GAPDH_I_N"/>
    <property type="match status" value="1"/>
</dbReference>
<dbReference type="FunFam" id="3.40.50.720:FF:000001">
    <property type="entry name" value="Glyceraldehyde-3-phosphate dehydrogenase"/>
    <property type="match status" value="1"/>
</dbReference>
<dbReference type="InterPro" id="IPR020828">
    <property type="entry name" value="GlycerAld_3-P_DH_NAD(P)-bd"/>
</dbReference>
<comment type="subunit">
    <text evidence="2">Homotetramer.</text>
</comment>
<feature type="binding site" evidence="5">
    <location>
        <position position="180"/>
    </location>
    <ligand>
        <name>D-glyceraldehyde 3-phosphate</name>
        <dbReference type="ChEBI" id="CHEBI:59776"/>
    </ligand>
</feature>
<evidence type="ECO:0000313" key="11">
    <source>
        <dbReference type="EMBL" id="SDN25929.1"/>
    </source>
</evidence>
<evidence type="ECO:0000256" key="7">
    <source>
        <dbReference type="PIRSR" id="PIRSR000149-4"/>
    </source>
</evidence>
<dbReference type="RefSeq" id="WP_092062025.1">
    <property type="nucleotide sequence ID" value="NZ_FNIN01000001.1"/>
</dbReference>
<keyword evidence="12" id="KW-1185">Reference proteome</keyword>
<evidence type="ECO:0000256" key="1">
    <source>
        <dbReference type="ARBA" id="ARBA00007406"/>
    </source>
</evidence>
<dbReference type="InterPro" id="IPR020829">
    <property type="entry name" value="GlycerAld_3-P_DH_cat"/>
</dbReference>
<feature type="binding site" evidence="6">
    <location>
        <begin position="12"/>
        <end position="13"/>
    </location>
    <ligand>
        <name>NAD(+)</name>
        <dbReference type="ChEBI" id="CHEBI:57540"/>
    </ligand>
</feature>
<evidence type="ECO:0000256" key="5">
    <source>
        <dbReference type="PIRSR" id="PIRSR000149-2"/>
    </source>
</evidence>
<evidence type="ECO:0000259" key="10">
    <source>
        <dbReference type="SMART" id="SM00846"/>
    </source>
</evidence>
<dbReference type="InterPro" id="IPR036291">
    <property type="entry name" value="NAD(P)-bd_dom_sf"/>
</dbReference>
<evidence type="ECO:0000256" key="9">
    <source>
        <dbReference type="RuleBase" id="RU361160"/>
    </source>
</evidence>
<feature type="binding site" evidence="5">
    <location>
        <position position="231"/>
    </location>
    <ligand>
        <name>D-glyceraldehyde 3-phosphate</name>
        <dbReference type="ChEBI" id="CHEBI:59776"/>
    </ligand>
</feature>
<feature type="active site" description="Nucleophile" evidence="4">
    <location>
        <position position="150"/>
    </location>
</feature>
<evidence type="ECO:0000256" key="2">
    <source>
        <dbReference type="ARBA" id="ARBA00011881"/>
    </source>
</evidence>
<dbReference type="GO" id="GO:0006006">
    <property type="term" value="P:glucose metabolic process"/>
    <property type="evidence" value="ECO:0007669"/>
    <property type="project" value="InterPro"/>
</dbReference>
<dbReference type="CDD" id="cd18126">
    <property type="entry name" value="GAPDH_I_C"/>
    <property type="match status" value="1"/>
</dbReference>
<protein>
    <recommendedName>
        <fullName evidence="9">Glyceraldehyde-3-phosphate dehydrogenase</fullName>
        <ecNumber evidence="9">1.2.1.-</ecNumber>
    </recommendedName>
</protein>
<dbReference type="PANTHER" id="PTHR43148">
    <property type="entry name" value="GLYCERALDEHYDE-3-PHOSPHATE DEHYDROGENASE 2"/>
    <property type="match status" value="1"/>
</dbReference>
<comment type="similarity">
    <text evidence="1 8">Belongs to the glyceraldehyde-3-phosphate dehydrogenase family.</text>
</comment>
<dbReference type="SMART" id="SM00846">
    <property type="entry name" value="Gp_dh_N"/>
    <property type="match status" value="1"/>
</dbReference>
<organism evidence="11 12">
    <name type="scientific">Desulfonauticus submarinus</name>
    <dbReference type="NCBI Taxonomy" id="206665"/>
    <lineage>
        <taxon>Bacteria</taxon>
        <taxon>Pseudomonadati</taxon>
        <taxon>Thermodesulfobacteriota</taxon>
        <taxon>Desulfovibrionia</taxon>
        <taxon>Desulfovibrionales</taxon>
        <taxon>Desulfonauticaceae</taxon>
        <taxon>Desulfonauticus</taxon>
    </lineage>
</organism>
<keyword evidence="3 9" id="KW-0560">Oxidoreductase</keyword>
<feature type="binding site" evidence="6">
    <location>
        <position position="313"/>
    </location>
    <ligand>
        <name>NAD(+)</name>
        <dbReference type="ChEBI" id="CHEBI:57540"/>
    </ligand>
</feature>
<dbReference type="Proteomes" id="UP000199602">
    <property type="component" value="Unassembled WGS sequence"/>
</dbReference>
<dbReference type="SUPFAM" id="SSF51735">
    <property type="entry name" value="NAD(P)-binding Rossmann-fold domains"/>
    <property type="match status" value="1"/>
</dbReference>
<dbReference type="GO" id="GO:0050661">
    <property type="term" value="F:NADP binding"/>
    <property type="evidence" value="ECO:0007669"/>
    <property type="project" value="InterPro"/>
</dbReference>
<evidence type="ECO:0000256" key="4">
    <source>
        <dbReference type="PIRSR" id="PIRSR000149-1"/>
    </source>
</evidence>
<dbReference type="PRINTS" id="PR00078">
    <property type="entry name" value="G3PDHDRGNASE"/>
</dbReference>
<sequence length="332" mass="36742">MAVKIGLNGFGRIGRYLTRLLKNRPEYELVVINARADNASLAHLLKYDSVHGTFDAKIQPNEDGFLYEDKQVYVTRKAPGEWEWGKYDVDLVIESTGKFRDRDSCQKHLECGAKKVVISAPGKNPDVTIVVGVNDQDLKPEHKIISNASCTTNCLAPVAKVLHENFKIKHGIMTTIHSYTMSQRILDGSHKDLRRARAAAMSMIPTTTGAARAVTEVIPDLKGKLDGMAVRVPTPNVSLVDLVAEVEKSTNVQAVNEALKQASETYLKDTLGYTEEPLVSIDFNGSTYGGVVDGLSTNVIDNTLLKVLIWYDNEAGFTNQLLRLMDRVSQYM</sequence>
<dbReference type="PIRSF" id="PIRSF000149">
    <property type="entry name" value="GAP_DH"/>
    <property type="match status" value="1"/>
</dbReference>
<dbReference type="STRING" id="206665.SAMN04488516_101204"/>
<dbReference type="InterPro" id="IPR006424">
    <property type="entry name" value="Glyceraldehyde-3-P_DH_1"/>
</dbReference>
<dbReference type="InterPro" id="IPR020831">
    <property type="entry name" value="GlycerAld/Erythrose_P_DH"/>
</dbReference>
<feature type="binding site" evidence="5">
    <location>
        <begin position="149"/>
        <end position="151"/>
    </location>
    <ligand>
        <name>D-glyceraldehyde 3-phosphate</name>
        <dbReference type="ChEBI" id="CHEBI:59776"/>
    </ligand>
</feature>
<proteinExistence type="inferred from homology"/>
<name>A0A1G9ZWY3_9BACT</name>
<keyword evidence="6" id="KW-0547">Nucleotide-binding</keyword>
<evidence type="ECO:0000256" key="6">
    <source>
        <dbReference type="PIRSR" id="PIRSR000149-3"/>
    </source>
</evidence>
<dbReference type="FunFam" id="3.30.360.10:FF:000002">
    <property type="entry name" value="Glyceraldehyde-3-phosphate dehydrogenase"/>
    <property type="match status" value="1"/>
</dbReference>
<dbReference type="AlphaFoldDB" id="A0A1G9ZWY3"/>
<accession>A0A1G9ZWY3</accession>
<dbReference type="GO" id="GO:0051287">
    <property type="term" value="F:NAD binding"/>
    <property type="evidence" value="ECO:0007669"/>
    <property type="project" value="InterPro"/>
</dbReference>
<dbReference type="EMBL" id="FNIN01000001">
    <property type="protein sequence ID" value="SDN25929.1"/>
    <property type="molecule type" value="Genomic_DNA"/>
</dbReference>
<dbReference type="OrthoDB" id="9803304at2"/>
<dbReference type="NCBIfam" id="TIGR01534">
    <property type="entry name" value="GAPDH-I"/>
    <property type="match status" value="1"/>
</dbReference>
<dbReference type="Pfam" id="PF00044">
    <property type="entry name" value="Gp_dh_N"/>
    <property type="match status" value="1"/>
</dbReference>
<reference evidence="11 12" key="1">
    <citation type="submission" date="2016-10" db="EMBL/GenBank/DDBJ databases">
        <authorList>
            <person name="de Groot N.N."/>
        </authorList>
    </citation>
    <scope>NUCLEOTIDE SEQUENCE [LARGE SCALE GENOMIC DNA]</scope>
    <source>
        <strain evidence="11 12">DSM 15269</strain>
    </source>
</reference>
<evidence type="ECO:0000313" key="12">
    <source>
        <dbReference type="Proteomes" id="UP000199602"/>
    </source>
</evidence>
<feature type="domain" description="Glyceraldehyde 3-phosphate dehydrogenase NAD(P) binding" evidence="10">
    <location>
        <begin position="3"/>
        <end position="150"/>
    </location>
</feature>
<dbReference type="Pfam" id="PF02800">
    <property type="entry name" value="Gp_dh_C"/>
    <property type="match status" value="1"/>
</dbReference>
<dbReference type="Gene3D" id="3.30.360.10">
    <property type="entry name" value="Dihydrodipicolinate Reductase, domain 2"/>
    <property type="match status" value="1"/>
</dbReference>
<evidence type="ECO:0000256" key="8">
    <source>
        <dbReference type="RuleBase" id="RU000397"/>
    </source>
</evidence>
<feature type="binding site" evidence="6">
    <location>
        <position position="119"/>
    </location>
    <ligand>
        <name>NAD(+)</name>
        <dbReference type="ChEBI" id="CHEBI:57540"/>
    </ligand>
</feature>
<dbReference type="InterPro" id="IPR020830">
    <property type="entry name" value="GlycerAld_3-P_DH_AS"/>
</dbReference>
<dbReference type="SUPFAM" id="SSF55347">
    <property type="entry name" value="Glyceraldehyde-3-phosphate dehydrogenase-like, C-terminal domain"/>
    <property type="match status" value="1"/>
</dbReference>
<feature type="binding site" evidence="5">
    <location>
        <begin position="208"/>
        <end position="209"/>
    </location>
    <ligand>
        <name>D-glyceraldehyde 3-phosphate</name>
        <dbReference type="ChEBI" id="CHEBI:59776"/>
    </ligand>
</feature>
<evidence type="ECO:0000256" key="3">
    <source>
        <dbReference type="ARBA" id="ARBA00023002"/>
    </source>
</evidence>
<dbReference type="EC" id="1.2.1.-" evidence="9"/>
<feature type="site" description="Activates thiol group during catalysis" evidence="7">
    <location>
        <position position="177"/>
    </location>
</feature>
<keyword evidence="6" id="KW-0520">NAD</keyword>
<dbReference type="GO" id="GO:0016620">
    <property type="term" value="F:oxidoreductase activity, acting on the aldehyde or oxo group of donors, NAD or NADP as acceptor"/>
    <property type="evidence" value="ECO:0007669"/>
    <property type="project" value="InterPro"/>
</dbReference>
<gene>
    <name evidence="11" type="ORF">SAMN04488516_101204</name>
</gene>
<dbReference type="Gene3D" id="3.40.50.720">
    <property type="entry name" value="NAD(P)-binding Rossmann-like Domain"/>
    <property type="match status" value="1"/>
</dbReference>
<dbReference type="PROSITE" id="PS00071">
    <property type="entry name" value="GAPDH"/>
    <property type="match status" value="1"/>
</dbReference>